<dbReference type="AlphaFoldDB" id="A0A150L6W7"/>
<gene>
    <name evidence="1" type="ORF">B4135_4224</name>
</gene>
<organism evidence="1 2">
    <name type="scientific">Caldibacillus debilis</name>
    <dbReference type="NCBI Taxonomy" id="301148"/>
    <lineage>
        <taxon>Bacteria</taxon>
        <taxon>Bacillati</taxon>
        <taxon>Bacillota</taxon>
        <taxon>Bacilli</taxon>
        <taxon>Bacillales</taxon>
        <taxon>Bacillaceae</taxon>
        <taxon>Caldibacillus</taxon>
    </lineage>
</organism>
<name>A0A150L6W7_9BACI</name>
<dbReference type="EMBL" id="LQYT01000143">
    <property type="protein sequence ID" value="KYD08067.1"/>
    <property type="molecule type" value="Genomic_DNA"/>
</dbReference>
<accession>A0A150L6W7</accession>
<sequence length="37" mass="4066">MSSGPAGDMIEPCDIVFIRRLVTIDQIPFFASLNVIV</sequence>
<dbReference type="Proteomes" id="UP000075683">
    <property type="component" value="Unassembled WGS sequence"/>
</dbReference>
<comment type="caution">
    <text evidence="1">The sequence shown here is derived from an EMBL/GenBank/DDBJ whole genome shotgun (WGS) entry which is preliminary data.</text>
</comment>
<protein>
    <submittedName>
        <fullName evidence="1">Uncharacterized protein</fullName>
    </submittedName>
</protein>
<evidence type="ECO:0000313" key="1">
    <source>
        <dbReference type="EMBL" id="KYD08067.1"/>
    </source>
</evidence>
<proteinExistence type="predicted"/>
<evidence type="ECO:0000313" key="2">
    <source>
        <dbReference type="Proteomes" id="UP000075683"/>
    </source>
</evidence>
<reference evidence="1 2" key="1">
    <citation type="submission" date="2016-01" db="EMBL/GenBank/DDBJ databases">
        <title>Draft Genome Sequences of Seven Thermophilic Sporeformers Isolated from Foods.</title>
        <authorList>
            <person name="Berendsen E.M."/>
            <person name="Wells-Bennik M.H."/>
            <person name="Krawcyk A.O."/>
            <person name="De Jong A."/>
            <person name="Holsappel S."/>
            <person name="Eijlander R.T."/>
            <person name="Kuipers O.P."/>
        </authorList>
    </citation>
    <scope>NUCLEOTIDE SEQUENCE [LARGE SCALE GENOMIC DNA]</scope>
    <source>
        <strain evidence="1 2">B4135</strain>
    </source>
</reference>